<dbReference type="SUPFAM" id="SSF56349">
    <property type="entry name" value="DNA breaking-rejoining enzymes"/>
    <property type="match status" value="1"/>
</dbReference>
<dbReference type="eggNOG" id="COG4974">
    <property type="taxonomic scope" value="Bacteria"/>
</dbReference>
<dbReference type="InterPro" id="IPR025269">
    <property type="entry name" value="SAM-like_dom"/>
</dbReference>
<organism evidence="4 5">
    <name type="scientific">Mucilaginibacter paludis DSM 18603</name>
    <dbReference type="NCBI Taxonomy" id="714943"/>
    <lineage>
        <taxon>Bacteria</taxon>
        <taxon>Pseudomonadati</taxon>
        <taxon>Bacteroidota</taxon>
        <taxon>Sphingobacteriia</taxon>
        <taxon>Sphingobacteriales</taxon>
        <taxon>Sphingobacteriaceae</taxon>
        <taxon>Mucilaginibacter</taxon>
    </lineage>
</organism>
<proteinExistence type="predicted"/>
<dbReference type="InterPro" id="IPR010998">
    <property type="entry name" value="Integrase_recombinase_N"/>
</dbReference>
<dbReference type="STRING" id="714943.Mucpa_3386"/>
<gene>
    <name evidence="4" type="ORF">Mucpa_3386</name>
</gene>
<dbReference type="AlphaFoldDB" id="H1YHT5"/>
<evidence type="ECO:0000256" key="1">
    <source>
        <dbReference type="ARBA" id="ARBA00023125"/>
    </source>
</evidence>
<evidence type="ECO:0000259" key="3">
    <source>
        <dbReference type="Pfam" id="PF17293"/>
    </source>
</evidence>
<feature type="domain" description="Arm DNA-binding" evidence="3">
    <location>
        <begin position="8"/>
        <end position="86"/>
    </location>
</feature>
<accession>H1YHT5</accession>
<reference evidence="4" key="1">
    <citation type="submission" date="2011-09" db="EMBL/GenBank/DDBJ databases">
        <title>The permanent draft genome of Mucilaginibacter paludis DSM 18603.</title>
        <authorList>
            <consortium name="US DOE Joint Genome Institute (JGI-PGF)"/>
            <person name="Lucas S."/>
            <person name="Han J."/>
            <person name="Lapidus A."/>
            <person name="Bruce D."/>
            <person name="Goodwin L."/>
            <person name="Pitluck S."/>
            <person name="Peters L."/>
            <person name="Kyrpides N."/>
            <person name="Mavromatis K."/>
            <person name="Ivanova N."/>
            <person name="Mikhailova N."/>
            <person name="Held B."/>
            <person name="Detter J.C."/>
            <person name="Tapia R."/>
            <person name="Han C."/>
            <person name="Land M."/>
            <person name="Hauser L."/>
            <person name="Markowitz V."/>
            <person name="Cheng J.-F."/>
            <person name="Hugenholtz P."/>
            <person name="Woyke T."/>
            <person name="Wu D."/>
            <person name="Tindall B."/>
            <person name="Brambilla E."/>
            <person name="Klenk H.-P."/>
            <person name="Eisen J.A."/>
        </authorList>
    </citation>
    <scope>NUCLEOTIDE SEQUENCE [LARGE SCALE GENOMIC DNA]</scope>
    <source>
        <strain evidence="4">DSM 18603</strain>
    </source>
</reference>
<feature type="domain" description="Phage integrase SAM-like" evidence="2">
    <location>
        <begin position="111"/>
        <end position="205"/>
    </location>
</feature>
<keyword evidence="5" id="KW-1185">Reference proteome</keyword>
<dbReference type="GO" id="GO:0003677">
    <property type="term" value="F:DNA binding"/>
    <property type="evidence" value="ECO:0007669"/>
    <property type="project" value="UniProtKB-KW"/>
</dbReference>
<sequence>MAITTKLMLRINKTLPSGEHPIMFRITENRNNYEVSTKVSSTKENWNKASQCVLDSHINHKSINALLNNIKVKATFYFANVPDDRSPRVSEIKSLVEKLTGAVKTTPKLMLLEFFDSEVARLKSMERYGYAGVHIVTRSRLNKFMKEKDMNFEDIDVNFLRRFEDWLIKNNIAITTRSIDFRTFRTVWRNAMKEKICRENHYPFKDFSYSKYNAPKTKKRAISVEQINKIVELNLENDKLINSRNYFLFSYYCRGLNFADLASLKWTYNFIIFRRSLYERISGFLVDNKGIVVPR</sequence>
<dbReference type="Pfam" id="PF17293">
    <property type="entry name" value="Arm-DNA-bind_5"/>
    <property type="match status" value="1"/>
</dbReference>
<dbReference type="Pfam" id="PF13102">
    <property type="entry name" value="Phage_int_SAM_5"/>
    <property type="match status" value="1"/>
</dbReference>
<dbReference type="HOGENOM" id="CLU_033139_0_1_10"/>
<dbReference type="Gene3D" id="1.10.150.130">
    <property type="match status" value="1"/>
</dbReference>
<protein>
    <submittedName>
        <fullName evidence="4">Integrase family protein</fullName>
    </submittedName>
</protein>
<keyword evidence="1" id="KW-0238">DNA-binding</keyword>
<dbReference type="InterPro" id="IPR035386">
    <property type="entry name" value="Arm-DNA-bind_5"/>
</dbReference>
<evidence type="ECO:0000313" key="4">
    <source>
        <dbReference type="EMBL" id="EHQ27485.1"/>
    </source>
</evidence>
<dbReference type="EMBL" id="CM001403">
    <property type="protein sequence ID" value="EHQ27485.1"/>
    <property type="molecule type" value="Genomic_DNA"/>
</dbReference>
<name>H1YHT5_9SPHI</name>
<dbReference type="InterPro" id="IPR011010">
    <property type="entry name" value="DNA_brk_join_enz"/>
</dbReference>
<evidence type="ECO:0000313" key="5">
    <source>
        <dbReference type="Proteomes" id="UP000002774"/>
    </source>
</evidence>
<evidence type="ECO:0000259" key="2">
    <source>
        <dbReference type="Pfam" id="PF13102"/>
    </source>
</evidence>
<dbReference type="Proteomes" id="UP000002774">
    <property type="component" value="Chromosome"/>
</dbReference>